<reference evidence="6 7" key="1">
    <citation type="journal article" date="2020" name="Mol. Plant">
        <title>The Chromosome-Based Rubber Tree Genome Provides New Insights into Spurge Genome Evolution and Rubber Biosynthesis.</title>
        <authorList>
            <person name="Liu J."/>
            <person name="Shi C."/>
            <person name="Shi C.C."/>
            <person name="Li W."/>
            <person name="Zhang Q.J."/>
            <person name="Zhang Y."/>
            <person name="Li K."/>
            <person name="Lu H.F."/>
            <person name="Shi C."/>
            <person name="Zhu S.T."/>
            <person name="Xiao Z.Y."/>
            <person name="Nan H."/>
            <person name="Yue Y."/>
            <person name="Zhu X.G."/>
            <person name="Wu Y."/>
            <person name="Hong X.N."/>
            <person name="Fan G.Y."/>
            <person name="Tong Y."/>
            <person name="Zhang D."/>
            <person name="Mao C.L."/>
            <person name="Liu Y.L."/>
            <person name="Hao S.J."/>
            <person name="Liu W.Q."/>
            <person name="Lv M.Q."/>
            <person name="Zhang H.B."/>
            <person name="Liu Y."/>
            <person name="Hu-Tang G.R."/>
            <person name="Wang J.P."/>
            <person name="Wang J.H."/>
            <person name="Sun Y.H."/>
            <person name="Ni S.B."/>
            <person name="Chen W.B."/>
            <person name="Zhang X.C."/>
            <person name="Jiao Y.N."/>
            <person name="Eichler E.E."/>
            <person name="Li G.H."/>
            <person name="Liu X."/>
            <person name="Gao L.Z."/>
        </authorList>
    </citation>
    <scope>NUCLEOTIDE SEQUENCE [LARGE SCALE GENOMIC DNA]</scope>
    <source>
        <strain evidence="7">cv. GT1</strain>
        <tissue evidence="6">Leaf</tissue>
    </source>
</reference>
<dbReference type="GO" id="GO:0043022">
    <property type="term" value="F:ribosome binding"/>
    <property type="evidence" value="ECO:0007669"/>
    <property type="project" value="TreeGrafter"/>
</dbReference>
<dbReference type="InterPro" id="IPR044126">
    <property type="entry name" value="S1_IF2_alpha"/>
</dbReference>
<evidence type="ECO:0000313" key="6">
    <source>
        <dbReference type="EMBL" id="KAF2286176.1"/>
    </source>
</evidence>
<dbReference type="InterPro" id="IPR003029">
    <property type="entry name" value="S1_domain"/>
</dbReference>
<keyword evidence="3" id="KW-0648">Protein biosynthesis</keyword>
<evidence type="ECO:0000256" key="3">
    <source>
        <dbReference type="ARBA" id="ARBA00022917"/>
    </source>
</evidence>
<name>A0A6A6KDG0_HEVBR</name>
<dbReference type="PROSITE" id="PS50126">
    <property type="entry name" value="S1"/>
    <property type="match status" value="1"/>
</dbReference>
<dbReference type="PANTHER" id="PTHR10602">
    <property type="entry name" value="EUKARYOTIC TRANSLATION INITIATION FACTOR 2 SUBUNIT 1"/>
    <property type="match status" value="1"/>
</dbReference>
<protein>
    <recommendedName>
        <fullName evidence="5">S1 motif domain-containing protein</fullName>
    </recommendedName>
</protein>
<feature type="domain" description="S1 motif" evidence="5">
    <location>
        <begin position="188"/>
        <end position="259"/>
    </location>
</feature>
<dbReference type="InterPro" id="IPR012340">
    <property type="entry name" value="NA-bd_OB-fold"/>
</dbReference>
<sequence length="286" mass="32490">MPGNQYNGNSTPYPSRTQRLLRERELKKSSRASYSNEVTDNHRGIEPSEHDLRLREGDHSNNSYIEQYLEGAIAATRTLAEGCENQDGRPLRQRLLVVANRLPVSAVRRGEDSWSLEISAGGLSALLGVKEFEARWIGWAGVNVPDEIGQKALTRALAEKKKEKENIMGTHTPNLECRMYEAKYPEVDMAVMIQVKNIADMGAYVSLLEYNNIEGMILFSELSRRRIRSVSSLIKVGRIEPVMVLRVDKEKGYIDLSKRRVSEEDIQACEERYNKSKLVHSYASCR</sequence>
<evidence type="ECO:0000313" key="7">
    <source>
        <dbReference type="Proteomes" id="UP000467840"/>
    </source>
</evidence>
<evidence type="ECO:0000256" key="4">
    <source>
        <dbReference type="SAM" id="MobiDB-lite"/>
    </source>
</evidence>
<dbReference type="FunFam" id="2.40.50.140:FF:000015">
    <property type="entry name" value="Eukaryotic translation initiation factor 2 subunit alpha"/>
    <property type="match status" value="1"/>
</dbReference>
<dbReference type="InterPro" id="IPR024054">
    <property type="entry name" value="TIF2_asu_middle_sf"/>
</dbReference>
<evidence type="ECO:0000256" key="1">
    <source>
        <dbReference type="ARBA" id="ARBA00007223"/>
    </source>
</evidence>
<dbReference type="SUPFAM" id="SSF116742">
    <property type="entry name" value="eIF2alpha middle domain-like"/>
    <property type="match status" value="1"/>
</dbReference>
<dbReference type="SMART" id="SM00316">
    <property type="entry name" value="S1"/>
    <property type="match status" value="1"/>
</dbReference>
<feature type="compositionally biased region" description="Basic and acidic residues" evidence="4">
    <location>
        <begin position="39"/>
        <end position="50"/>
    </location>
</feature>
<feature type="region of interest" description="Disordered" evidence="4">
    <location>
        <begin position="24"/>
        <end position="50"/>
    </location>
</feature>
<dbReference type="GO" id="GO:0033290">
    <property type="term" value="C:eukaryotic 48S preinitiation complex"/>
    <property type="evidence" value="ECO:0007669"/>
    <property type="project" value="TreeGrafter"/>
</dbReference>
<comment type="caution">
    <text evidence="6">The sequence shown here is derived from an EMBL/GenBank/DDBJ whole genome shotgun (WGS) entry which is preliminary data.</text>
</comment>
<dbReference type="EMBL" id="JAAGAX010000017">
    <property type="protein sequence ID" value="KAF2286176.1"/>
    <property type="molecule type" value="Genomic_DNA"/>
</dbReference>
<dbReference type="Pfam" id="PF00575">
    <property type="entry name" value="S1"/>
    <property type="match status" value="1"/>
</dbReference>
<dbReference type="PANTHER" id="PTHR10602:SF0">
    <property type="entry name" value="EUKARYOTIC TRANSLATION INITIATION FACTOR 2 SUBUNIT 1"/>
    <property type="match status" value="1"/>
</dbReference>
<dbReference type="GO" id="GO:0003723">
    <property type="term" value="F:RNA binding"/>
    <property type="evidence" value="ECO:0007669"/>
    <property type="project" value="InterPro"/>
</dbReference>
<dbReference type="InterPro" id="IPR011488">
    <property type="entry name" value="TIF_2_asu"/>
</dbReference>
<organism evidence="6 7">
    <name type="scientific">Hevea brasiliensis</name>
    <name type="common">Para rubber tree</name>
    <name type="synonym">Siphonia brasiliensis</name>
    <dbReference type="NCBI Taxonomy" id="3981"/>
    <lineage>
        <taxon>Eukaryota</taxon>
        <taxon>Viridiplantae</taxon>
        <taxon>Streptophyta</taxon>
        <taxon>Embryophyta</taxon>
        <taxon>Tracheophyta</taxon>
        <taxon>Spermatophyta</taxon>
        <taxon>Magnoliopsida</taxon>
        <taxon>eudicotyledons</taxon>
        <taxon>Gunneridae</taxon>
        <taxon>Pentapetalae</taxon>
        <taxon>rosids</taxon>
        <taxon>fabids</taxon>
        <taxon>Malpighiales</taxon>
        <taxon>Euphorbiaceae</taxon>
        <taxon>Crotonoideae</taxon>
        <taxon>Micrandreae</taxon>
        <taxon>Hevea</taxon>
    </lineage>
</organism>
<proteinExistence type="inferred from homology"/>
<evidence type="ECO:0000259" key="5">
    <source>
        <dbReference type="PROSITE" id="PS50126"/>
    </source>
</evidence>
<comment type="similarity">
    <text evidence="1">Belongs to the eIF-2-alpha family.</text>
</comment>
<dbReference type="Proteomes" id="UP000467840">
    <property type="component" value="Chromosome 3"/>
</dbReference>
<dbReference type="AlphaFoldDB" id="A0A6A6KDG0"/>
<gene>
    <name evidence="6" type="ORF">GH714_011326</name>
</gene>
<accession>A0A6A6KDG0</accession>
<evidence type="ECO:0000256" key="2">
    <source>
        <dbReference type="ARBA" id="ARBA00022540"/>
    </source>
</evidence>
<dbReference type="CDD" id="cd04452">
    <property type="entry name" value="S1_IF2_alpha"/>
    <property type="match status" value="1"/>
</dbReference>
<dbReference type="Gene3D" id="2.40.50.140">
    <property type="entry name" value="Nucleic acid-binding proteins"/>
    <property type="match status" value="1"/>
</dbReference>
<dbReference type="GO" id="GO:0003743">
    <property type="term" value="F:translation initiation factor activity"/>
    <property type="evidence" value="ECO:0007669"/>
    <property type="project" value="UniProtKB-KW"/>
</dbReference>
<keyword evidence="7" id="KW-1185">Reference proteome</keyword>
<dbReference type="GO" id="GO:0005850">
    <property type="term" value="C:eukaryotic translation initiation factor 2 complex"/>
    <property type="evidence" value="ECO:0007669"/>
    <property type="project" value="TreeGrafter"/>
</dbReference>
<keyword evidence="2" id="KW-0396">Initiation factor</keyword>
<dbReference type="SUPFAM" id="SSF50249">
    <property type="entry name" value="Nucleic acid-binding proteins"/>
    <property type="match status" value="1"/>
</dbReference>